<dbReference type="PROSITE" id="PS51272">
    <property type="entry name" value="SLH"/>
    <property type="match status" value="3"/>
</dbReference>
<feature type="domain" description="SLH" evidence="1">
    <location>
        <begin position="14"/>
        <end position="72"/>
    </location>
</feature>
<dbReference type="InterPro" id="IPR008969">
    <property type="entry name" value="CarboxyPept-like_regulatory"/>
</dbReference>
<organism evidence="2 3">
    <name type="scientific">Paenibacillus monticola</name>
    <dbReference type="NCBI Taxonomy" id="2666075"/>
    <lineage>
        <taxon>Bacteria</taxon>
        <taxon>Bacillati</taxon>
        <taxon>Bacillota</taxon>
        <taxon>Bacilli</taxon>
        <taxon>Bacillales</taxon>
        <taxon>Paenibacillaceae</taxon>
        <taxon>Paenibacillus</taxon>
    </lineage>
</organism>
<gene>
    <name evidence="2" type="ORF">GJB61_01330</name>
</gene>
<dbReference type="Pfam" id="PF00395">
    <property type="entry name" value="SLH"/>
    <property type="match status" value="3"/>
</dbReference>
<name>A0A7X2H166_9BACL</name>
<dbReference type="InterPro" id="IPR001119">
    <property type="entry name" value="SLH_dom"/>
</dbReference>
<dbReference type="EMBL" id="WJXB01000001">
    <property type="protein sequence ID" value="MRN51650.1"/>
    <property type="molecule type" value="Genomic_DNA"/>
</dbReference>
<protein>
    <recommendedName>
        <fullName evidence="1">SLH domain-containing protein</fullName>
    </recommendedName>
</protein>
<dbReference type="Gene3D" id="2.60.40.1120">
    <property type="entry name" value="Carboxypeptidase-like, regulatory domain"/>
    <property type="match status" value="1"/>
</dbReference>
<feature type="domain" description="SLH" evidence="1">
    <location>
        <begin position="73"/>
        <end position="136"/>
    </location>
</feature>
<dbReference type="InterPro" id="IPR051465">
    <property type="entry name" value="Cell_Envelope_Struct_Comp"/>
</dbReference>
<reference evidence="2 3" key="1">
    <citation type="submission" date="2019-11" db="EMBL/GenBank/DDBJ databases">
        <title>Paenibacillus monticola sp. nov., a novel PGPR strain isolated from mountain sample in China.</title>
        <authorList>
            <person name="Zhao Q."/>
            <person name="Li H.-P."/>
            <person name="Zhang J.-L."/>
        </authorList>
    </citation>
    <scope>NUCLEOTIDE SEQUENCE [LARGE SCALE GENOMIC DNA]</scope>
    <source>
        <strain evidence="2 3">LC-T2</strain>
    </source>
</reference>
<keyword evidence="3" id="KW-1185">Reference proteome</keyword>
<dbReference type="PANTHER" id="PTHR43308">
    <property type="entry name" value="OUTER MEMBRANE PROTEIN ALPHA-RELATED"/>
    <property type="match status" value="1"/>
</dbReference>
<dbReference type="Proteomes" id="UP000463051">
    <property type="component" value="Unassembled WGS sequence"/>
</dbReference>
<feature type="domain" description="SLH" evidence="1">
    <location>
        <begin position="137"/>
        <end position="196"/>
    </location>
</feature>
<dbReference type="RefSeq" id="WP_195724190.1">
    <property type="nucleotide sequence ID" value="NZ_WJXB01000001.1"/>
</dbReference>
<dbReference type="AlphaFoldDB" id="A0A7X2H166"/>
<comment type="caution">
    <text evidence="2">The sequence shown here is derived from an EMBL/GenBank/DDBJ whole genome shotgun (WGS) entry which is preliminary data.</text>
</comment>
<evidence type="ECO:0000313" key="3">
    <source>
        <dbReference type="Proteomes" id="UP000463051"/>
    </source>
</evidence>
<dbReference type="PANTHER" id="PTHR43308:SF5">
    <property type="entry name" value="S-LAYER PROTEIN _ PEPTIDOGLYCAN ENDO-BETA-N-ACETYLGLUCOSAMINIDASE"/>
    <property type="match status" value="1"/>
</dbReference>
<dbReference type="SUPFAM" id="SSF49464">
    <property type="entry name" value="Carboxypeptidase regulatory domain-like"/>
    <property type="match status" value="1"/>
</dbReference>
<accession>A0A7X2H166</accession>
<sequence>MNLVSLSQVFAASTNANKVDDITGHWAESTLKQWQEKGLITGYEDGSIQPNHKITRAEFAVLINKSFGFKDTATIDFKDVKHSDWFYTDIAKATSAGYIKGYPNQTFKPNQSLSREEMAVIVTSLLQLKGSVTPTVFTDTTAGHEWSKGPIGAIVEAGLMVGYGQKFNPLTSATRAEAVSVLDRALKFSKDSETVVYNQAGNYGPETGVTTITGSVYIDAPGIVLSNTIITGDLLIGEGVGKGDVSLKNVTVRGTTTITGGGKNSIHVIDSTLITVIVNKKDGSIRIITEGSGSVQQITLQSGALLEEGTGTGSGFDNVDLSGLIPANSQVTLAGTFETVDVYAAAIQVNLNSGSIQELQVAPGASNTGINISSGASLTTLILNAVARVTGQGSIGTAVINVSGSTITQTPNHVTRADNISVTIGSPAPNGGNPNSVTEIVYGFEGTITDVNHQPVADLTIQFRKGLGNTTGAISGTVVTDINGHYFASLSPGIYTGQLVKAGYITTYVIAASLTDYKNTLQDATAIRIPAADEIRIVLTWDLLPLDEDSHLVGPAANNKFFHTWYADNEYTKNNVLYADLDHDDTNSYGPETTTIRKRVDGTYTFYIVNFSGNGQAGLDTLSASGAKVEVYNGDNAVPVKTYQVPAGAGNQLYWHVFNMSVDGNNLTFEDKNELTNTQPLANVDFDLDSQLPDSYAFSVENHPGATDVVKLNSLSPGDIVSVYTNETGPPIQSEPVQEGSDTTEITGLDFGANERIIYVTLTSPGLDESRRLTVPVISEANYTELSTTIANAFADKEVPGTLSVGDVVYLQSNPLQVFPSDLVIDIKSLEYYSPTSVSDTVYLYKDYSNIRYLEYNGTNEPIKYKVTLELRRGFATTNKEFILTVPTVFSALQQSVNAAHILLNNGSFDAALQEAMDNANEVLNNPNSTVQEYLTALIAIHSALDAVAGE</sequence>
<evidence type="ECO:0000259" key="1">
    <source>
        <dbReference type="PROSITE" id="PS51272"/>
    </source>
</evidence>
<evidence type="ECO:0000313" key="2">
    <source>
        <dbReference type="EMBL" id="MRN51650.1"/>
    </source>
</evidence>
<proteinExistence type="predicted"/>